<evidence type="ECO:0000313" key="4">
    <source>
        <dbReference type="EMBL" id="KPQ42803.1"/>
    </source>
</evidence>
<evidence type="ECO:0000256" key="3">
    <source>
        <dbReference type="ARBA" id="ARBA00022840"/>
    </source>
</evidence>
<dbReference type="PANTHER" id="PTHR43024:SF1">
    <property type="entry name" value="UDP-N-ACETYLMURAMOYL-TRIPEPTIDE--D-ALANYL-D-ALANINE LIGASE"/>
    <property type="match status" value="1"/>
</dbReference>
<dbReference type="SUPFAM" id="SSF53623">
    <property type="entry name" value="MurD-like peptide ligases, catalytic domain"/>
    <property type="match status" value="1"/>
</dbReference>
<dbReference type="GO" id="GO:0005524">
    <property type="term" value="F:ATP binding"/>
    <property type="evidence" value="ECO:0007669"/>
    <property type="project" value="UniProtKB-KW"/>
</dbReference>
<dbReference type="Gene3D" id="3.40.1190.10">
    <property type="entry name" value="Mur-like, catalytic domain"/>
    <property type="match status" value="1"/>
</dbReference>
<evidence type="ECO:0000256" key="1">
    <source>
        <dbReference type="ARBA" id="ARBA00022598"/>
    </source>
</evidence>
<proteinExistence type="predicted"/>
<evidence type="ECO:0000256" key="2">
    <source>
        <dbReference type="ARBA" id="ARBA00022741"/>
    </source>
</evidence>
<dbReference type="NCBIfam" id="NF033197">
    <property type="entry name" value="F430_CfbE"/>
    <property type="match status" value="1"/>
</dbReference>
<accession>A0A0P8A3R9</accession>
<dbReference type="InterPro" id="IPR051046">
    <property type="entry name" value="MurCDEF_CellWall_CoF430Synth"/>
</dbReference>
<evidence type="ECO:0000313" key="5">
    <source>
        <dbReference type="Proteomes" id="UP000050360"/>
    </source>
</evidence>
<sequence>MLFNSSSRIAVLDLTHGGAVIARKLKKITGSVTAIDVYRKLGPELLDELESEGIKTSRESLTLKASDFDFIVAPVHLDSNYPMLLDAAVNKTPVLSHHQAVGQILSLSGYDLKNKTLIELTGTKAKTSTAILLADILSKEKKVISHTSRGLEDWSTGTIIRKGLSITPASILTALDAVDDAGIEFDVFISEISLGGTGSADIGIITTIANDYKIANNTRLASEAKRRMILDARPGSVLVVNNDALRFFGACRRDINVISFTDSVNASCNVYYESLDAKGGTIAYFLGNKHGKIHVREAADYDITSYKTAFVCATAVALVLDIDPGAIERTLLEFKGAQGRMTKKSLDGRILIDNSNSGMDIRTAEKALDYSKNEGKRIVMVLGEEAKEVCEGLDPSGVDRFIHKHINELAAIILVGERMKQFVKTDPTKIYHANDLPGGIELAKSLTKEKDIILSCVKCFR</sequence>
<keyword evidence="3" id="KW-0067">ATP-binding</keyword>
<comment type="caution">
    <text evidence="4">The sequence shown here is derived from an EMBL/GenBank/DDBJ whole genome shotgun (WGS) entry which is preliminary data.</text>
</comment>
<dbReference type="EMBL" id="LKCM01000203">
    <property type="protein sequence ID" value="KPQ42803.1"/>
    <property type="molecule type" value="Genomic_DNA"/>
</dbReference>
<dbReference type="GO" id="GO:0016874">
    <property type="term" value="F:ligase activity"/>
    <property type="evidence" value="ECO:0007669"/>
    <property type="project" value="UniProtKB-KW"/>
</dbReference>
<dbReference type="Proteomes" id="UP000050360">
    <property type="component" value="Unassembled WGS sequence"/>
</dbReference>
<dbReference type="InterPro" id="IPR036565">
    <property type="entry name" value="Mur-like_cat_sf"/>
</dbReference>
<reference evidence="4 5" key="1">
    <citation type="submission" date="2015-09" db="EMBL/GenBank/DDBJ databases">
        <title>A metagenomics-based metabolic model of nitrate-dependent anaerobic oxidation of methane by Methanoperedens-like archaea.</title>
        <authorList>
            <person name="Arshad A."/>
            <person name="Speth D.R."/>
            <person name="De Graaf R.M."/>
            <person name="Op Den Camp H.J."/>
            <person name="Jetten M.S."/>
            <person name="Welte C.U."/>
        </authorList>
    </citation>
    <scope>NUCLEOTIDE SEQUENCE [LARGE SCALE GENOMIC DNA]</scope>
</reference>
<organism evidence="4 5">
    <name type="scientific">Candidatus Methanoperedens nitratireducens</name>
    <dbReference type="NCBI Taxonomy" id="1392998"/>
    <lineage>
        <taxon>Archaea</taxon>
        <taxon>Methanobacteriati</taxon>
        <taxon>Methanobacteriota</taxon>
        <taxon>Stenosarchaea group</taxon>
        <taxon>Methanomicrobia</taxon>
        <taxon>Methanosarcinales</taxon>
        <taxon>ANME-2 cluster</taxon>
        <taxon>Candidatus Methanoperedentaceae</taxon>
        <taxon>Candidatus Methanoperedens</taxon>
    </lineage>
</organism>
<keyword evidence="2" id="KW-0547">Nucleotide-binding</keyword>
<keyword evidence="1 4" id="KW-0436">Ligase</keyword>
<gene>
    <name evidence="4" type="primary">murD</name>
    <name evidence="4" type="ORF">MPEBLZ_02644</name>
</gene>
<name>A0A0P8A3R9_9EURY</name>
<protein>
    <submittedName>
        <fullName evidence="4">UDP-N-acetylmuramoylalanine--D-glutamate ligase</fullName>
    </submittedName>
</protein>
<dbReference type="PANTHER" id="PTHR43024">
    <property type="entry name" value="UDP-N-ACETYLMURAMOYL-TRIPEPTIDE--D-ALANYL-D-ALANINE LIGASE"/>
    <property type="match status" value="1"/>
</dbReference>
<dbReference type="AlphaFoldDB" id="A0A0P8A3R9"/>